<protein>
    <recommendedName>
        <fullName evidence="1">MEKHLA domain-containing protein</fullName>
    </recommendedName>
</protein>
<reference evidence="2 3" key="1">
    <citation type="journal article" date="2014" name="Genome Announc.">
        <title>Complete Genome Sequence of Hyphomicrobium nitrativorans Strain NL23, a Denitrifying Bacterium Isolated from Biofilm of a Methanol-Fed Denitrification System Treating Seawater at the Montreal Biodome.</title>
        <authorList>
            <person name="Martineau C."/>
            <person name="Villeneuve C."/>
            <person name="Mauffrey F."/>
            <person name="Villemur R."/>
        </authorList>
    </citation>
    <scope>NUCLEOTIDE SEQUENCE [LARGE SCALE GENOMIC DNA]</scope>
    <source>
        <strain evidence="2">NL23</strain>
    </source>
</reference>
<dbReference type="Proteomes" id="UP000018542">
    <property type="component" value="Chromosome"/>
</dbReference>
<name>V5SDJ0_9HYPH</name>
<dbReference type="KEGG" id="hni:W911_09415"/>
<sequence>MNAPHLTENEHRRIACIAESYARLTGRPLVADSDADPVEALWRAPMAIVAHGTEADPIFFFGNRTALVLFEMDFDEFRRLPSRFSAEPLLREERARLLERVTKNGIIADYAGVRISASGRRFRIANASVWNLTDRRGNAVGQAAAFSEWIEMTATT</sequence>
<accession>V5SDJ0</accession>
<evidence type="ECO:0000313" key="3">
    <source>
        <dbReference type="Proteomes" id="UP000018542"/>
    </source>
</evidence>
<proteinExistence type="predicted"/>
<feature type="domain" description="MEKHLA" evidence="1">
    <location>
        <begin position="13"/>
        <end position="149"/>
    </location>
</feature>
<organism evidence="2 3">
    <name type="scientific">Hyphomicrobium nitrativorans NL23</name>
    <dbReference type="NCBI Taxonomy" id="1029756"/>
    <lineage>
        <taxon>Bacteria</taxon>
        <taxon>Pseudomonadati</taxon>
        <taxon>Pseudomonadota</taxon>
        <taxon>Alphaproteobacteria</taxon>
        <taxon>Hyphomicrobiales</taxon>
        <taxon>Hyphomicrobiaceae</taxon>
        <taxon>Hyphomicrobium</taxon>
    </lineage>
</organism>
<dbReference type="InterPro" id="IPR013978">
    <property type="entry name" value="MEKHLA"/>
</dbReference>
<evidence type="ECO:0000313" key="2">
    <source>
        <dbReference type="EMBL" id="AHB48557.1"/>
    </source>
</evidence>
<dbReference type="RefSeq" id="WP_023787250.1">
    <property type="nucleotide sequence ID" value="NC_022997.1"/>
</dbReference>
<evidence type="ECO:0000259" key="1">
    <source>
        <dbReference type="Pfam" id="PF08670"/>
    </source>
</evidence>
<dbReference type="EMBL" id="CP006912">
    <property type="protein sequence ID" value="AHB48557.1"/>
    <property type="molecule type" value="Genomic_DNA"/>
</dbReference>
<dbReference type="STRING" id="1029756.W911_09415"/>
<keyword evidence="3" id="KW-1185">Reference proteome</keyword>
<gene>
    <name evidence="2" type="ORF">W911_09415</name>
</gene>
<dbReference type="Pfam" id="PF08670">
    <property type="entry name" value="MEKHLA"/>
    <property type="match status" value="1"/>
</dbReference>
<dbReference type="HOGENOM" id="CLU_115296_1_0_5"/>
<dbReference type="PATRIC" id="fig|1029756.8.peg.1962"/>
<dbReference type="AlphaFoldDB" id="V5SDJ0"/>
<dbReference type="OrthoDB" id="9794448at2"/>